<sequence length="32" mass="3351">MRTIMPAAPAPAYPLRSPDRASGQPGVMKPVS</sequence>
<evidence type="ECO:0000313" key="3">
    <source>
        <dbReference type="Proteomes" id="UP000501240"/>
    </source>
</evidence>
<dbReference type="EMBL" id="CP053892">
    <property type="protein sequence ID" value="QKG26378.1"/>
    <property type="molecule type" value="Genomic_DNA"/>
</dbReference>
<organism evidence="2 3">
    <name type="scientific">Actinomadura verrucosospora</name>
    <dbReference type="NCBI Taxonomy" id="46165"/>
    <lineage>
        <taxon>Bacteria</taxon>
        <taxon>Bacillati</taxon>
        <taxon>Actinomycetota</taxon>
        <taxon>Actinomycetes</taxon>
        <taxon>Streptosporangiales</taxon>
        <taxon>Thermomonosporaceae</taxon>
        <taxon>Actinomadura</taxon>
    </lineage>
</organism>
<name>A0A7D3W080_ACTVE</name>
<feature type="region of interest" description="Disordered" evidence="1">
    <location>
        <begin position="1"/>
        <end position="32"/>
    </location>
</feature>
<keyword evidence="3" id="KW-1185">Reference proteome</keyword>
<accession>A0A7D3W080</accession>
<protein>
    <submittedName>
        <fullName evidence="2">Uncharacterized protein</fullName>
    </submittedName>
</protein>
<dbReference type="Proteomes" id="UP000501240">
    <property type="component" value="Chromosome"/>
</dbReference>
<proteinExistence type="predicted"/>
<dbReference type="AlphaFoldDB" id="A0A7D3W080"/>
<evidence type="ECO:0000313" key="2">
    <source>
        <dbReference type="EMBL" id="QKG26378.1"/>
    </source>
</evidence>
<reference evidence="2 3" key="1">
    <citation type="submission" date="2020-05" db="EMBL/GenBank/DDBJ databases">
        <title>Actinomadura verrucosospora NRRL-B18236 (PFL_A860) Genome sequencing and assembly.</title>
        <authorList>
            <person name="Samborskyy M."/>
        </authorList>
    </citation>
    <scope>NUCLEOTIDE SEQUENCE [LARGE SCALE GENOMIC DNA]</scope>
    <source>
        <strain evidence="2 3">NRRL:B18236</strain>
    </source>
</reference>
<evidence type="ECO:0000256" key="1">
    <source>
        <dbReference type="SAM" id="MobiDB-lite"/>
    </source>
</evidence>
<gene>
    <name evidence="2" type="ORF">ACTIVE_8031</name>
</gene>